<organism evidence="1 2">
    <name type="scientific">Polarella glacialis</name>
    <name type="common">Dinoflagellate</name>
    <dbReference type="NCBI Taxonomy" id="89957"/>
    <lineage>
        <taxon>Eukaryota</taxon>
        <taxon>Sar</taxon>
        <taxon>Alveolata</taxon>
        <taxon>Dinophyceae</taxon>
        <taxon>Suessiales</taxon>
        <taxon>Suessiaceae</taxon>
        <taxon>Polarella</taxon>
    </lineage>
</organism>
<gene>
    <name evidence="1" type="ORF">PGLA2088_LOCUS19252</name>
</gene>
<comment type="caution">
    <text evidence="1">The sequence shown here is derived from an EMBL/GenBank/DDBJ whole genome shotgun (WGS) entry which is preliminary data.</text>
</comment>
<dbReference type="Proteomes" id="UP000626109">
    <property type="component" value="Unassembled WGS sequence"/>
</dbReference>
<dbReference type="EMBL" id="CAJNNW010024978">
    <property type="protein sequence ID" value="CAE8675106.1"/>
    <property type="molecule type" value="Genomic_DNA"/>
</dbReference>
<name>A0A813JEP7_POLGL</name>
<accession>A0A813JEP7</accession>
<proteinExistence type="predicted"/>
<reference evidence="1" key="1">
    <citation type="submission" date="2021-02" db="EMBL/GenBank/DDBJ databases">
        <authorList>
            <person name="Dougan E. K."/>
            <person name="Rhodes N."/>
            <person name="Thang M."/>
            <person name="Chan C."/>
        </authorList>
    </citation>
    <scope>NUCLEOTIDE SEQUENCE</scope>
</reference>
<evidence type="ECO:0000313" key="2">
    <source>
        <dbReference type="Proteomes" id="UP000626109"/>
    </source>
</evidence>
<protein>
    <submittedName>
        <fullName evidence="1">Uncharacterized protein</fullName>
    </submittedName>
</protein>
<sequence length="336" mass="36086">MPMAHVVVTDIAGTTVVKPTHFLKAPTVAELRGLVYESGACVVGSRFKLLRGHCVLQNDELLHGGSISSPALITLVVLPSAGISEDATPLTILGNDNDHLSVSVIDVRTSEAVVIIFRYFLQYGGGVCLGVMATELAPIIGADVVKLAKQASADAIFEDEDVLGSGWPGTIVGGGRLWEVVGGIDSGGILVRDGSSLNSPQLGDRLATGALVEELELLGQRLRYRLRMGRGPRVGWVSLRFGQKELLDYVGVDELPHGNNLPIRTGETFRAIIQLTDLSSVYRFCAIAWHEQNPKMELAERLLAQLSALDPPENDTAAKALQLTMSRVSSWWQTGV</sequence>
<evidence type="ECO:0000313" key="1">
    <source>
        <dbReference type="EMBL" id="CAE8675106.1"/>
    </source>
</evidence>
<dbReference type="AlphaFoldDB" id="A0A813JEP7"/>